<gene>
    <name evidence="2" type="ORF">AK812_SmicGene5327</name>
</gene>
<reference evidence="2 3" key="1">
    <citation type="submission" date="2016-02" db="EMBL/GenBank/DDBJ databases">
        <title>Genome analysis of coral dinoflagellate symbionts highlights evolutionary adaptations to a symbiotic lifestyle.</title>
        <authorList>
            <person name="Aranda M."/>
            <person name="Li Y."/>
            <person name="Liew Y.J."/>
            <person name="Baumgarten S."/>
            <person name="Simakov O."/>
            <person name="Wilson M."/>
            <person name="Piel J."/>
            <person name="Ashoor H."/>
            <person name="Bougouffa S."/>
            <person name="Bajic V.B."/>
            <person name="Ryu T."/>
            <person name="Ravasi T."/>
            <person name="Bayer T."/>
            <person name="Micklem G."/>
            <person name="Kim H."/>
            <person name="Bhak J."/>
            <person name="Lajeunesse T.C."/>
            <person name="Voolstra C.R."/>
        </authorList>
    </citation>
    <scope>NUCLEOTIDE SEQUENCE [LARGE SCALE GENOMIC DNA]</scope>
    <source>
        <strain evidence="2 3">CCMP2467</strain>
    </source>
</reference>
<dbReference type="OrthoDB" id="408940at2759"/>
<dbReference type="Proteomes" id="UP000186817">
    <property type="component" value="Unassembled WGS sequence"/>
</dbReference>
<comment type="caution">
    <text evidence="2">The sequence shown here is derived from an EMBL/GenBank/DDBJ whole genome shotgun (WGS) entry which is preliminary data.</text>
</comment>
<protein>
    <submittedName>
        <fullName evidence="2">Uncharacterized protein</fullName>
    </submittedName>
</protein>
<evidence type="ECO:0000256" key="1">
    <source>
        <dbReference type="SAM" id="MobiDB-lite"/>
    </source>
</evidence>
<organism evidence="2 3">
    <name type="scientific">Symbiodinium microadriaticum</name>
    <name type="common">Dinoflagellate</name>
    <name type="synonym">Zooxanthella microadriatica</name>
    <dbReference type="NCBI Taxonomy" id="2951"/>
    <lineage>
        <taxon>Eukaryota</taxon>
        <taxon>Sar</taxon>
        <taxon>Alveolata</taxon>
        <taxon>Dinophyceae</taxon>
        <taxon>Suessiales</taxon>
        <taxon>Symbiodiniaceae</taxon>
        <taxon>Symbiodinium</taxon>
    </lineage>
</organism>
<evidence type="ECO:0000313" key="3">
    <source>
        <dbReference type="Proteomes" id="UP000186817"/>
    </source>
</evidence>
<name>A0A1Q9EU05_SYMMI</name>
<proteinExistence type="predicted"/>
<accession>A0A1Q9EU05</accession>
<evidence type="ECO:0000313" key="2">
    <source>
        <dbReference type="EMBL" id="OLQ10906.1"/>
    </source>
</evidence>
<sequence length="214" mass="24186">MHRQQDVAKTHAAGMSSLRETKRTLEVQKGMNTHGRVSNDSFETWRSVADHPPHSLLSTRDRMFQWGLQRSHGLRHSQVAEAKHFPSYMQRTLSVGGRSMGSHDTDWRYGRGVPAYTEQNTSVRFMQAPPSSTDLRPPEVVATGDIRLRYALPPAGVKSQVVDMEKICNWSAVRYNIVAEQATPVREWDRTGFMALAHRDPTAPGVWLPRPSGR</sequence>
<dbReference type="AlphaFoldDB" id="A0A1Q9EU05"/>
<feature type="region of interest" description="Disordered" evidence="1">
    <location>
        <begin position="1"/>
        <end position="21"/>
    </location>
</feature>
<keyword evidence="3" id="KW-1185">Reference proteome</keyword>
<dbReference type="EMBL" id="LSRX01000069">
    <property type="protein sequence ID" value="OLQ10906.1"/>
    <property type="molecule type" value="Genomic_DNA"/>
</dbReference>